<evidence type="ECO:0000313" key="2">
    <source>
        <dbReference type="Proteomes" id="UP000054560"/>
    </source>
</evidence>
<reference evidence="1 2" key="1">
    <citation type="submission" date="2011-02" db="EMBL/GenBank/DDBJ databases">
        <title>The Genome Sequence of Sphaeroforma arctica JP610.</title>
        <authorList>
            <consortium name="The Broad Institute Genome Sequencing Platform"/>
            <person name="Russ C."/>
            <person name="Cuomo C."/>
            <person name="Young S.K."/>
            <person name="Zeng Q."/>
            <person name="Gargeya S."/>
            <person name="Alvarado L."/>
            <person name="Berlin A."/>
            <person name="Chapman S.B."/>
            <person name="Chen Z."/>
            <person name="Freedman E."/>
            <person name="Gellesch M."/>
            <person name="Goldberg J."/>
            <person name="Griggs A."/>
            <person name="Gujja S."/>
            <person name="Heilman E."/>
            <person name="Heiman D."/>
            <person name="Howarth C."/>
            <person name="Mehta T."/>
            <person name="Neiman D."/>
            <person name="Pearson M."/>
            <person name="Roberts A."/>
            <person name="Saif S."/>
            <person name="Shea T."/>
            <person name="Shenoy N."/>
            <person name="Sisk P."/>
            <person name="Stolte C."/>
            <person name="Sykes S."/>
            <person name="White J."/>
            <person name="Yandava C."/>
            <person name="Burger G."/>
            <person name="Gray M.W."/>
            <person name="Holland P.W.H."/>
            <person name="King N."/>
            <person name="Lang F.B.F."/>
            <person name="Roger A.J."/>
            <person name="Ruiz-Trillo I."/>
            <person name="Haas B."/>
            <person name="Nusbaum C."/>
            <person name="Birren B."/>
        </authorList>
    </citation>
    <scope>NUCLEOTIDE SEQUENCE [LARGE SCALE GENOMIC DNA]</scope>
    <source>
        <strain evidence="1 2">JP610</strain>
    </source>
</reference>
<dbReference type="GO" id="GO:0035097">
    <property type="term" value="C:histone methyltransferase complex"/>
    <property type="evidence" value="ECO:0007669"/>
    <property type="project" value="TreeGrafter"/>
</dbReference>
<dbReference type="AlphaFoldDB" id="A0A0L0G3U4"/>
<dbReference type="Proteomes" id="UP000054560">
    <property type="component" value="Unassembled WGS sequence"/>
</dbReference>
<dbReference type="InterPro" id="IPR015915">
    <property type="entry name" value="Kelch-typ_b-propeller"/>
</dbReference>
<dbReference type="GO" id="GO:0003713">
    <property type="term" value="F:transcription coactivator activity"/>
    <property type="evidence" value="ECO:0007669"/>
    <property type="project" value="TreeGrafter"/>
</dbReference>
<dbReference type="Gene3D" id="2.120.10.80">
    <property type="entry name" value="Kelch-type beta propeller"/>
    <property type="match status" value="1"/>
</dbReference>
<proteinExistence type="predicted"/>
<dbReference type="PANTHER" id="PTHR46003">
    <property type="entry name" value="HOST CELL FACTOR"/>
    <property type="match status" value="1"/>
</dbReference>
<dbReference type="InterPro" id="IPR006652">
    <property type="entry name" value="Kelch_1"/>
</dbReference>
<dbReference type="PANTHER" id="PTHR46003:SF1">
    <property type="entry name" value="HOST CELL FACTOR"/>
    <property type="match status" value="1"/>
</dbReference>
<name>A0A0L0G3U4_9EUKA</name>
<dbReference type="STRING" id="667725.A0A0L0G3U4"/>
<dbReference type="EMBL" id="KQ241828">
    <property type="protein sequence ID" value="KNC83506.1"/>
    <property type="molecule type" value="Genomic_DNA"/>
</dbReference>
<protein>
    <submittedName>
        <fullName evidence="1">Uncharacterized protein</fullName>
    </submittedName>
</protein>
<dbReference type="SUPFAM" id="SSF117281">
    <property type="entry name" value="Kelch motif"/>
    <property type="match status" value="1"/>
</dbReference>
<dbReference type="RefSeq" id="XP_014157408.1">
    <property type="nucleotide sequence ID" value="XM_014301933.1"/>
</dbReference>
<dbReference type="InterPro" id="IPR043536">
    <property type="entry name" value="HCF1/2"/>
</dbReference>
<keyword evidence="2" id="KW-1185">Reference proteome</keyword>
<gene>
    <name evidence="1" type="ORF">SARC_04237</name>
</gene>
<dbReference type="GO" id="GO:0006338">
    <property type="term" value="P:chromatin remodeling"/>
    <property type="evidence" value="ECO:0007669"/>
    <property type="project" value="TreeGrafter"/>
</dbReference>
<dbReference type="eggNOG" id="KOG4152">
    <property type="taxonomic scope" value="Eukaryota"/>
</dbReference>
<organism evidence="1 2">
    <name type="scientific">Sphaeroforma arctica JP610</name>
    <dbReference type="NCBI Taxonomy" id="667725"/>
    <lineage>
        <taxon>Eukaryota</taxon>
        <taxon>Ichthyosporea</taxon>
        <taxon>Ichthyophonida</taxon>
        <taxon>Sphaeroforma</taxon>
    </lineage>
</organism>
<evidence type="ECO:0000313" key="1">
    <source>
        <dbReference type="EMBL" id="KNC83506.1"/>
    </source>
</evidence>
<sequence>MYGGMNGKRLGDVWVFDTATHTWTQAATGTHAHTPCARSLHTMVVVGSRAYVFAGWSPVVGGGVAGAAEEWECTNSLGCLDLGLRMRASV</sequence>
<accession>A0A0L0G3U4</accession>
<dbReference type="Pfam" id="PF01344">
    <property type="entry name" value="Kelch_1"/>
    <property type="match status" value="1"/>
</dbReference>
<dbReference type="GeneID" id="25904741"/>
<dbReference type="OrthoDB" id="10001928at2759"/>